<proteinExistence type="predicted"/>
<evidence type="ECO:0000313" key="2">
    <source>
        <dbReference type="Proteomes" id="UP000243376"/>
    </source>
</evidence>
<dbReference type="EMBL" id="PNIQ01000999">
    <property type="protein sequence ID" value="PMP74531.1"/>
    <property type="molecule type" value="Genomic_DNA"/>
</dbReference>
<reference evidence="1 2" key="1">
    <citation type="submission" date="2018-01" db="EMBL/GenBank/DDBJ databases">
        <title>Metagenomic assembled genomes from two thermal pools in the Uzon Caldera, Kamchatka, Russia.</title>
        <authorList>
            <person name="Wilkins L."/>
            <person name="Ettinger C."/>
        </authorList>
    </citation>
    <scope>NUCLEOTIDE SEQUENCE [LARGE SCALE GENOMIC DNA]</scope>
    <source>
        <strain evidence="1">ZAV-02</strain>
    </source>
</reference>
<protein>
    <submittedName>
        <fullName evidence="1">Uncharacterized protein</fullName>
    </submittedName>
</protein>
<gene>
    <name evidence="1" type="ORF">C0184_14960</name>
</gene>
<sequence length="62" mass="6760">MNASSSRGWLIGVIVLAALLRLWAALTLPLDFDEPVYVGVALDYARLIQQGDWAAVIDYPGN</sequence>
<name>A0A2J6WUQ7_9CHLR</name>
<feature type="non-terminal residue" evidence="1">
    <location>
        <position position="62"/>
    </location>
</feature>
<accession>A0A2J6WUQ7</accession>
<organism evidence="1 2">
    <name type="scientific">Chloroflexus aggregans</name>
    <dbReference type="NCBI Taxonomy" id="152260"/>
    <lineage>
        <taxon>Bacteria</taxon>
        <taxon>Bacillati</taxon>
        <taxon>Chloroflexota</taxon>
        <taxon>Chloroflexia</taxon>
        <taxon>Chloroflexales</taxon>
        <taxon>Chloroflexineae</taxon>
        <taxon>Chloroflexaceae</taxon>
        <taxon>Chloroflexus</taxon>
    </lineage>
</organism>
<comment type="caution">
    <text evidence="1">The sequence shown here is derived from an EMBL/GenBank/DDBJ whole genome shotgun (WGS) entry which is preliminary data.</text>
</comment>
<evidence type="ECO:0000313" key="1">
    <source>
        <dbReference type="EMBL" id="PMP74531.1"/>
    </source>
</evidence>
<dbReference type="Proteomes" id="UP000243376">
    <property type="component" value="Unassembled WGS sequence"/>
</dbReference>
<dbReference type="AlphaFoldDB" id="A0A2J6WUQ7"/>